<dbReference type="Gene3D" id="3.20.20.410">
    <property type="entry name" value="Protein of unknown function UPF0759"/>
    <property type="match status" value="1"/>
</dbReference>
<dbReference type="STRING" id="395961.Cyan7425_5255"/>
<dbReference type="PANTHER" id="PTHR30348">
    <property type="entry name" value="UNCHARACTERIZED PROTEIN YECE"/>
    <property type="match status" value="1"/>
</dbReference>
<accession>B8HR39</accession>
<proteinExistence type="predicted"/>
<dbReference type="EMBL" id="CP001344">
    <property type="protein sequence ID" value="ACL47547.1"/>
    <property type="molecule type" value="Genomic_DNA"/>
</dbReference>
<gene>
    <name evidence="1" type="ordered locus">Cyan7425_5255</name>
</gene>
<reference evidence="1" key="1">
    <citation type="submission" date="2009-01" db="EMBL/GenBank/DDBJ databases">
        <title>Complete sequence of chromosome Cyanothece sp. PCC 7425.</title>
        <authorList>
            <consortium name="US DOE Joint Genome Institute"/>
            <person name="Lucas S."/>
            <person name="Copeland A."/>
            <person name="Lapidus A."/>
            <person name="Glavina del Rio T."/>
            <person name="Dalin E."/>
            <person name="Tice H."/>
            <person name="Bruce D."/>
            <person name="Goodwin L."/>
            <person name="Pitluck S."/>
            <person name="Sims D."/>
            <person name="Meineke L."/>
            <person name="Brettin T."/>
            <person name="Detter J.C."/>
            <person name="Han C."/>
            <person name="Larimer F."/>
            <person name="Land M."/>
            <person name="Hauser L."/>
            <person name="Kyrpides N."/>
            <person name="Ovchinnikova G."/>
            <person name="Liberton M."/>
            <person name="Stoeckel J."/>
            <person name="Banerjee A."/>
            <person name="Singh A."/>
            <person name="Page L."/>
            <person name="Sato H."/>
            <person name="Zhao L."/>
            <person name="Sherman L."/>
            <person name="Pakrasi H."/>
            <person name="Richardson P."/>
        </authorList>
    </citation>
    <scope>NUCLEOTIDE SEQUENCE</scope>
    <source>
        <strain evidence="1">PCC 7425</strain>
    </source>
</reference>
<name>B8HR39_CYAP4</name>
<protein>
    <recommendedName>
        <fullName evidence="2">DUF72 domain-containing protein</fullName>
    </recommendedName>
</protein>
<dbReference type="PANTHER" id="PTHR30348:SF13">
    <property type="entry name" value="UPF0759 PROTEIN YUNF"/>
    <property type="match status" value="1"/>
</dbReference>
<evidence type="ECO:0000313" key="1">
    <source>
        <dbReference type="EMBL" id="ACL47547.1"/>
    </source>
</evidence>
<dbReference type="Pfam" id="PF01904">
    <property type="entry name" value="DUF72"/>
    <property type="match status" value="1"/>
</dbReference>
<dbReference type="KEGG" id="cyn:Cyan7425_5255"/>
<evidence type="ECO:0008006" key="2">
    <source>
        <dbReference type="Google" id="ProtNLM"/>
    </source>
</evidence>
<dbReference type="SUPFAM" id="SSF117396">
    <property type="entry name" value="TM1631-like"/>
    <property type="match status" value="1"/>
</dbReference>
<dbReference type="OrthoDB" id="9780310at2"/>
<organism evidence="1">
    <name type="scientific">Cyanothece sp. (strain PCC 7425 / ATCC 29141)</name>
    <dbReference type="NCBI Taxonomy" id="395961"/>
    <lineage>
        <taxon>Bacteria</taxon>
        <taxon>Bacillati</taxon>
        <taxon>Cyanobacteriota</taxon>
        <taxon>Cyanophyceae</taxon>
        <taxon>Gomontiellales</taxon>
        <taxon>Cyanothecaceae</taxon>
        <taxon>Cyanothece</taxon>
    </lineage>
</organism>
<dbReference type="InterPro" id="IPR002763">
    <property type="entry name" value="DUF72"/>
</dbReference>
<dbReference type="HOGENOM" id="CLU_046519_0_1_3"/>
<sequence>MTTDLHIGTSGYSYPDWKGCYYPANLKPGEMLEFYAQEFDAVEINYTFYRIPTAASLHALARKVPPDFKFTLKLHQSFTHDRQGQSRSDHSLDADSLQTFVAALHPLQANGQLGAILAQFPSSFSQSPDRRRYLEQLRHHLGDLPVVVEFRHCSWSNPEVWAWLTEVGLGFCCVDQPTLPGLMPATAIATSPIAYVRLHGRNGAKWWQHNHAYERYDYSYTPAELAEWLPRLQQLRQQAQQVYIFTNNCYKSQAIDAARQLKTLLHLDTSPRRPQQLQLF</sequence>
<dbReference type="InterPro" id="IPR036520">
    <property type="entry name" value="UPF0759_sf"/>
</dbReference>
<dbReference type="eggNOG" id="COG1801">
    <property type="taxonomic scope" value="Bacteria"/>
</dbReference>
<dbReference type="AlphaFoldDB" id="B8HR39"/>